<reference evidence="3 4" key="1">
    <citation type="journal article" date="2023" name="Hortic Res">
        <title>The complete reference genome for grapevine (Vitis vinifera L.) genetics and breeding.</title>
        <authorList>
            <person name="Shi X."/>
            <person name="Cao S."/>
            <person name="Wang X."/>
            <person name="Huang S."/>
            <person name="Wang Y."/>
            <person name="Liu Z."/>
            <person name="Liu W."/>
            <person name="Leng X."/>
            <person name="Peng Y."/>
            <person name="Wang N."/>
            <person name="Wang Y."/>
            <person name="Ma Z."/>
            <person name="Xu X."/>
            <person name="Zhang F."/>
            <person name="Xue H."/>
            <person name="Zhong H."/>
            <person name="Wang Y."/>
            <person name="Zhang K."/>
            <person name="Velt A."/>
            <person name="Avia K."/>
            <person name="Holtgrawe D."/>
            <person name="Grimplet J."/>
            <person name="Matus J.T."/>
            <person name="Ware D."/>
            <person name="Wu X."/>
            <person name="Wang H."/>
            <person name="Liu C."/>
            <person name="Fang Y."/>
            <person name="Rustenholz C."/>
            <person name="Cheng Z."/>
            <person name="Xiao H."/>
            <person name="Zhou Y."/>
        </authorList>
    </citation>
    <scope>NUCLEOTIDE SEQUENCE [LARGE SCALE GENOMIC DNA]</scope>
    <source>
        <strain evidence="4">cv. Pinot noir / PN40024</strain>
        <tissue evidence="3">Leaf</tissue>
    </source>
</reference>
<name>A0ABY9C6N9_VITVI</name>
<feature type="transmembrane region" description="Helical" evidence="1">
    <location>
        <begin position="190"/>
        <end position="211"/>
    </location>
</feature>
<keyword evidence="1" id="KW-0812">Transmembrane</keyword>
<dbReference type="Pfam" id="PF14624">
    <property type="entry name" value="Vwaint"/>
    <property type="match status" value="1"/>
</dbReference>
<dbReference type="EMBL" id="CP126654">
    <property type="protein sequence ID" value="WJZ90945.1"/>
    <property type="molecule type" value="Genomic_DNA"/>
</dbReference>
<sequence>MVWRSVYMSLIFSPPSLCVSWPTLVLVRFLKVEVRIAVERGDLSSAVVVLESCRRALLETISVRAGDGLCVALGVELKEMQERMANMRIYETSGRAYMLSGLSSHSWQRSIAIEPMNYSKDLVPENVDQMKAGKADEICPSNHANQMEEQRIEPKKKNHATATKNRVVVDTASNESGGSKGNFEAFSEESVGTSFVLFVLIAIGFIFGSGAKATQSGLPRIRTHGGDKALTPYCCPPGTIWAAASGEH</sequence>
<evidence type="ECO:0000313" key="4">
    <source>
        <dbReference type="Proteomes" id="UP001227230"/>
    </source>
</evidence>
<keyword evidence="1" id="KW-1133">Transmembrane helix</keyword>
<protein>
    <recommendedName>
        <fullName evidence="2">VWA-Hint protein Vwaint domain-containing protein</fullName>
    </recommendedName>
</protein>
<evidence type="ECO:0000313" key="3">
    <source>
        <dbReference type="EMBL" id="WJZ90945.1"/>
    </source>
</evidence>
<evidence type="ECO:0000259" key="2">
    <source>
        <dbReference type="Pfam" id="PF14624"/>
    </source>
</evidence>
<organism evidence="3 4">
    <name type="scientific">Vitis vinifera</name>
    <name type="common">Grape</name>
    <dbReference type="NCBI Taxonomy" id="29760"/>
    <lineage>
        <taxon>Eukaryota</taxon>
        <taxon>Viridiplantae</taxon>
        <taxon>Streptophyta</taxon>
        <taxon>Embryophyta</taxon>
        <taxon>Tracheophyta</taxon>
        <taxon>Spermatophyta</taxon>
        <taxon>Magnoliopsida</taxon>
        <taxon>eudicotyledons</taxon>
        <taxon>Gunneridae</taxon>
        <taxon>Pentapetalae</taxon>
        <taxon>rosids</taxon>
        <taxon>Vitales</taxon>
        <taxon>Vitaceae</taxon>
        <taxon>Viteae</taxon>
        <taxon>Vitis</taxon>
    </lineage>
</organism>
<keyword evidence="1" id="KW-0472">Membrane</keyword>
<keyword evidence="4" id="KW-1185">Reference proteome</keyword>
<evidence type="ECO:0000256" key="1">
    <source>
        <dbReference type="SAM" id="Phobius"/>
    </source>
</evidence>
<feature type="domain" description="VWA-Hint protein Vwaint" evidence="2">
    <location>
        <begin position="67"/>
        <end position="129"/>
    </location>
</feature>
<gene>
    <name evidence="3" type="ORF">VitviT2T_010060</name>
</gene>
<dbReference type="Proteomes" id="UP001227230">
    <property type="component" value="Chromosome 7"/>
</dbReference>
<proteinExistence type="predicted"/>
<accession>A0ABY9C6N9</accession>
<dbReference type="InterPro" id="IPR032838">
    <property type="entry name" value="Vwaint_dom"/>
</dbReference>